<evidence type="ECO:0000256" key="4">
    <source>
        <dbReference type="ARBA" id="ARBA00011166"/>
    </source>
</evidence>
<keyword evidence="7 11" id="KW-0653">Protein transport</keyword>
<dbReference type="EMBL" id="OE002625">
    <property type="protein sequence ID" value="CAD7459049.1"/>
    <property type="molecule type" value="Genomic_DNA"/>
</dbReference>
<comment type="similarity">
    <text evidence="3 11">Belongs to the COG6 family.</text>
</comment>
<dbReference type="PANTHER" id="PTHR21506:SF0">
    <property type="entry name" value="CONSERVED OLIGOMERIC GOLGI COMPLEX SUBUNIT 6"/>
    <property type="match status" value="1"/>
</dbReference>
<dbReference type="GO" id="GO:0000139">
    <property type="term" value="C:Golgi membrane"/>
    <property type="evidence" value="ECO:0007669"/>
    <property type="project" value="UniProtKB-SubCell"/>
</dbReference>
<organism evidence="14">
    <name type="scientific">Timema tahoe</name>
    <dbReference type="NCBI Taxonomy" id="61484"/>
    <lineage>
        <taxon>Eukaryota</taxon>
        <taxon>Metazoa</taxon>
        <taxon>Ecdysozoa</taxon>
        <taxon>Arthropoda</taxon>
        <taxon>Hexapoda</taxon>
        <taxon>Insecta</taxon>
        <taxon>Pterygota</taxon>
        <taxon>Neoptera</taxon>
        <taxon>Polyneoptera</taxon>
        <taxon>Phasmatodea</taxon>
        <taxon>Timematodea</taxon>
        <taxon>Timematoidea</taxon>
        <taxon>Timematidae</taxon>
        <taxon>Timema</taxon>
    </lineage>
</organism>
<dbReference type="Pfam" id="PF06419">
    <property type="entry name" value="COG6_N"/>
    <property type="match status" value="1"/>
</dbReference>
<dbReference type="InterPro" id="IPR048368">
    <property type="entry name" value="COG6_N"/>
</dbReference>
<keyword evidence="8 11" id="KW-0333">Golgi apparatus</keyword>
<evidence type="ECO:0000256" key="11">
    <source>
        <dbReference type="RuleBase" id="RU365075"/>
    </source>
</evidence>
<evidence type="ECO:0000256" key="5">
    <source>
        <dbReference type="ARBA" id="ARBA00020973"/>
    </source>
</evidence>
<comment type="subcellular location">
    <subcellularLocation>
        <location evidence="2 11">Golgi apparatus membrane</location>
        <topology evidence="2 11">Peripheral membrane protein</topology>
    </subcellularLocation>
</comment>
<dbReference type="AlphaFoldDB" id="A0A7R9IIJ6"/>
<evidence type="ECO:0000256" key="7">
    <source>
        <dbReference type="ARBA" id="ARBA00022927"/>
    </source>
</evidence>
<evidence type="ECO:0000256" key="8">
    <source>
        <dbReference type="ARBA" id="ARBA00023034"/>
    </source>
</evidence>
<proteinExistence type="inferred from homology"/>
<dbReference type="InterPro" id="IPR010490">
    <property type="entry name" value="COG6"/>
</dbReference>
<dbReference type="PANTHER" id="PTHR21506">
    <property type="entry name" value="COMPONENT OF OLIGOMERIC GOLGI COMPLEX 6"/>
    <property type="match status" value="1"/>
</dbReference>
<dbReference type="Pfam" id="PF20653">
    <property type="entry name" value="COG6_C"/>
    <property type="match status" value="1"/>
</dbReference>
<accession>A0A7R9IIJ6</accession>
<dbReference type="GO" id="GO:0015031">
    <property type="term" value="P:protein transport"/>
    <property type="evidence" value="ECO:0007669"/>
    <property type="project" value="UniProtKB-KW"/>
</dbReference>
<dbReference type="GO" id="GO:0006891">
    <property type="term" value="P:intra-Golgi vesicle-mediated transport"/>
    <property type="evidence" value="ECO:0007669"/>
    <property type="project" value="UniProtKB-UniRule"/>
</dbReference>
<keyword evidence="6 11" id="KW-0813">Transport</keyword>
<evidence type="ECO:0000256" key="2">
    <source>
        <dbReference type="ARBA" id="ARBA00004395"/>
    </source>
</evidence>
<comment type="function">
    <text evidence="1 11">Required for normal Golgi function.</text>
</comment>
<feature type="domain" description="Conserved Oligomeric Golgi complex subunit 6 C-terminal" evidence="13">
    <location>
        <begin position="314"/>
        <end position="735"/>
    </location>
</feature>
<protein>
    <recommendedName>
        <fullName evidence="5 11">Conserved oligomeric Golgi complex subunit 6</fullName>
        <shortName evidence="11">COG complex subunit 6</shortName>
    </recommendedName>
    <alternativeName>
        <fullName evidence="10 11">Component of oligomeric Golgi complex 6</fullName>
    </alternativeName>
</protein>
<reference evidence="14" key="1">
    <citation type="submission" date="2020-11" db="EMBL/GenBank/DDBJ databases">
        <authorList>
            <person name="Tran Van P."/>
        </authorList>
    </citation>
    <scope>NUCLEOTIDE SEQUENCE</scope>
</reference>
<evidence type="ECO:0000259" key="13">
    <source>
        <dbReference type="Pfam" id="PF20653"/>
    </source>
</evidence>
<keyword evidence="9 11" id="KW-0472">Membrane</keyword>
<evidence type="ECO:0000313" key="14">
    <source>
        <dbReference type="EMBL" id="CAD7459049.1"/>
    </source>
</evidence>
<comment type="subunit">
    <text evidence="4">Component of the conserved oligomeric Golgi complex which is composed of eight different subunits and is required for normal Golgi morphology and localization.</text>
</comment>
<evidence type="ECO:0000256" key="6">
    <source>
        <dbReference type="ARBA" id="ARBA00022448"/>
    </source>
</evidence>
<dbReference type="InterPro" id="IPR048369">
    <property type="entry name" value="COG6_C"/>
</dbReference>
<dbReference type="SMART" id="SM01087">
    <property type="entry name" value="COG6"/>
    <property type="match status" value="1"/>
</dbReference>
<dbReference type="GO" id="GO:0017119">
    <property type="term" value="C:Golgi transport complex"/>
    <property type="evidence" value="ECO:0007669"/>
    <property type="project" value="UniProtKB-UniRule"/>
</dbReference>
<feature type="domain" description="Conserved oligomeric complex COG6 N-terminal" evidence="12">
    <location>
        <begin position="168"/>
        <end position="280"/>
    </location>
</feature>
<name>A0A7R9IIJ6_9NEOP</name>
<evidence type="ECO:0000259" key="12">
    <source>
        <dbReference type="Pfam" id="PF06419"/>
    </source>
</evidence>
<evidence type="ECO:0000256" key="3">
    <source>
        <dbReference type="ARBA" id="ARBA00011023"/>
    </source>
</evidence>
<sequence>MAPQNIYVLGVFINAWHCSSFLYFLSQATLDQVQRNLALCLSVTGNCNRSGVTLLLVSLSQAALEQVQSNLAPRLCHRLRCNRSGATLFLYAPEISWSIRTVERKWILCVLITALRSEEKMSTSNEVVNVDNDLGYKGVNNLLSRRLNKILETRLENDKDTLEALKELSTFFTENTLLARRNLRSKIEKRSIVINEDFLSSFRDVKEALDSIYNDVSAMNSSVQNMTSRLQATKTQTRHLIEQTTKLQAESEKLTLQQEVAGAFLRSFQLSPSEQTTLRGGSRDTPITSQFFVALERVQSIHTNCRTLMQSGHQTAALDIMEQMALYQESALERLYRWTQTHCRNIESPETSELLAQAMACLQDRPVLFKYVLDEYCTSRRSVLVRAFIDALTQGGPGGTPKPIEMHAHDPKRYVGDMLAWLHQFIPGEKENLLTLLKGCQKLDVSEHIQQTLSNITEGVCHPLRVRMEQILTFEVGPIVLYGVTNLARFYKQVIVQVVGASLLESTLIDLEKLCYQTFLLALESQVKRELSEKVEAPPSDLSPSPRVSQLINLLKEVLAVATMNQGRQHDIVQIVGCIVDPLIQSVNESASSLSTTDMAVYLLNCIYQMQSTLSLYEFMDDRLERLQAQSDAQLDTLTSEQASFLVANLNLGPIYTILQEQGKGTFKLDSFLVMPDMLMLQQIGFLLSGTHRSIVQRRSFEVIAAIYKQLYEAVHNPENRYQNPELLMPRTPEDEEHLSLMPSGGKFEFKNVCAVKL</sequence>
<evidence type="ECO:0000256" key="9">
    <source>
        <dbReference type="ARBA" id="ARBA00023136"/>
    </source>
</evidence>
<evidence type="ECO:0000256" key="1">
    <source>
        <dbReference type="ARBA" id="ARBA00003627"/>
    </source>
</evidence>
<gene>
    <name evidence="14" type="ORF">TTEB3V08_LOCUS7017</name>
</gene>
<evidence type="ECO:0000256" key="10">
    <source>
        <dbReference type="ARBA" id="ARBA00031348"/>
    </source>
</evidence>